<keyword evidence="7" id="KW-0812">Transmembrane</keyword>
<feature type="transmembrane region" description="Helical" evidence="7">
    <location>
        <begin position="364"/>
        <end position="386"/>
    </location>
</feature>
<evidence type="ECO:0000259" key="9">
    <source>
        <dbReference type="PROSITE" id="PS50192"/>
    </source>
</evidence>
<dbReference type="Proteomes" id="UP000229730">
    <property type="component" value="Unassembled WGS sequence"/>
</dbReference>
<comment type="subcellular location">
    <subcellularLocation>
        <location evidence="1">Cell inner membrane</location>
        <topology evidence="1">Multi-pass membrane protein</topology>
    </subcellularLocation>
</comment>
<gene>
    <name evidence="11" type="ORF">CRD36_05860</name>
</gene>
<evidence type="ECO:0000256" key="6">
    <source>
        <dbReference type="SAM" id="MobiDB-lite"/>
    </source>
</evidence>
<evidence type="ECO:0000256" key="3">
    <source>
        <dbReference type="ARBA" id="ARBA00023224"/>
    </source>
</evidence>
<dbReference type="RefSeq" id="WP_099471774.1">
    <property type="nucleotide sequence ID" value="NZ_CP041025.1"/>
</dbReference>
<dbReference type="Pfam" id="PF00015">
    <property type="entry name" value="MCPsignal"/>
    <property type="match status" value="1"/>
</dbReference>
<dbReference type="SUPFAM" id="SSF58104">
    <property type="entry name" value="Methyl-accepting chemotaxis protein (MCP) signaling domain"/>
    <property type="match status" value="1"/>
</dbReference>
<keyword evidence="12" id="KW-1185">Reference proteome</keyword>
<feature type="transmembrane region" description="Helical" evidence="7">
    <location>
        <begin position="21"/>
        <end position="41"/>
    </location>
</feature>
<dbReference type="SMART" id="SM00283">
    <property type="entry name" value="MA"/>
    <property type="match status" value="1"/>
</dbReference>
<dbReference type="Gene3D" id="6.10.340.10">
    <property type="match status" value="1"/>
</dbReference>
<dbReference type="PRINTS" id="PR00260">
    <property type="entry name" value="CHEMTRNSDUCR"/>
</dbReference>
<keyword evidence="3 5" id="KW-0807">Transducer</keyword>
<keyword evidence="7" id="KW-1133">Transmembrane helix</keyword>
<dbReference type="PROSITE" id="PS50111">
    <property type="entry name" value="CHEMOTAXIS_TRANSDUC_2"/>
    <property type="match status" value="1"/>
</dbReference>
<dbReference type="CDD" id="cd06225">
    <property type="entry name" value="HAMP"/>
    <property type="match status" value="1"/>
</dbReference>
<evidence type="ECO:0000259" key="10">
    <source>
        <dbReference type="PROSITE" id="PS50885"/>
    </source>
</evidence>
<dbReference type="InterPro" id="IPR004090">
    <property type="entry name" value="Chemotax_Me-accpt_rcpt"/>
</dbReference>
<dbReference type="GO" id="GO:0007165">
    <property type="term" value="P:signal transduction"/>
    <property type="evidence" value="ECO:0007669"/>
    <property type="project" value="UniProtKB-KW"/>
</dbReference>
<feature type="compositionally biased region" description="Basic and acidic residues" evidence="6">
    <location>
        <begin position="450"/>
        <end position="482"/>
    </location>
</feature>
<reference evidence="11 12" key="1">
    <citation type="submission" date="2017-10" db="EMBL/GenBank/DDBJ databases">
        <title>Frigbacter circumglobatus gen. nov. sp. nov., isolated from sediment cultured in situ.</title>
        <authorList>
            <person name="Zhao Z."/>
        </authorList>
    </citation>
    <scope>NUCLEOTIDE SEQUENCE [LARGE SCALE GENOMIC DNA]</scope>
    <source>
        <strain evidence="11 12">ZYL</strain>
    </source>
</reference>
<evidence type="ECO:0000313" key="11">
    <source>
        <dbReference type="EMBL" id="PHZ86190.1"/>
    </source>
</evidence>
<proteinExistence type="inferred from homology"/>
<evidence type="ECO:0008006" key="13">
    <source>
        <dbReference type="Google" id="ProtNLM"/>
    </source>
</evidence>
<dbReference type="PANTHER" id="PTHR32089:SF112">
    <property type="entry name" value="LYSOZYME-LIKE PROTEIN-RELATED"/>
    <property type="match status" value="1"/>
</dbReference>
<dbReference type="InParanoid" id="A0A2G4YVC5"/>
<dbReference type="OrthoDB" id="7980437at2"/>
<comment type="similarity">
    <text evidence="4">Belongs to the methyl-accepting chemotaxis (MCP) protein family.</text>
</comment>
<keyword evidence="2" id="KW-1003">Cell membrane</keyword>
<dbReference type="InterPro" id="IPR004089">
    <property type="entry name" value="MCPsignal_dom"/>
</dbReference>
<feature type="region of interest" description="Disordered" evidence="6">
    <location>
        <begin position="444"/>
        <end position="482"/>
    </location>
</feature>
<dbReference type="EMBL" id="PDEM01000009">
    <property type="protein sequence ID" value="PHZ86190.1"/>
    <property type="molecule type" value="Genomic_DNA"/>
</dbReference>
<dbReference type="GO" id="GO:0005886">
    <property type="term" value="C:plasma membrane"/>
    <property type="evidence" value="ECO:0007669"/>
    <property type="project" value="UniProtKB-SubCell"/>
</dbReference>
<comment type="caution">
    <text evidence="11">The sequence shown here is derived from an EMBL/GenBank/DDBJ whole genome shotgun (WGS) entry which is preliminary data.</text>
</comment>
<dbReference type="Gene3D" id="1.10.287.950">
    <property type="entry name" value="Methyl-accepting chemotaxis protein"/>
    <property type="match status" value="1"/>
</dbReference>
<evidence type="ECO:0000313" key="12">
    <source>
        <dbReference type="Proteomes" id="UP000229730"/>
    </source>
</evidence>
<dbReference type="SMART" id="SM00304">
    <property type="entry name" value="HAMP"/>
    <property type="match status" value="1"/>
</dbReference>
<feature type="domain" description="T-SNARE coiled-coil homology" evidence="9">
    <location>
        <begin position="662"/>
        <end position="724"/>
    </location>
</feature>
<evidence type="ECO:0000256" key="7">
    <source>
        <dbReference type="SAM" id="Phobius"/>
    </source>
</evidence>
<evidence type="ECO:0000256" key="1">
    <source>
        <dbReference type="ARBA" id="ARBA00004429"/>
    </source>
</evidence>
<keyword evidence="2" id="KW-0997">Cell inner membrane</keyword>
<dbReference type="PROSITE" id="PS50885">
    <property type="entry name" value="HAMP"/>
    <property type="match status" value="1"/>
</dbReference>
<dbReference type="GO" id="GO:0004888">
    <property type="term" value="F:transmembrane signaling receptor activity"/>
    <property type="evidence" value="ECO:0007669"/>
    <property type="project" value="InterPro"/>
</dbReference>
<dbReference type="Pfam" id="PF00672">
    <property type="entry name" value="HAMP"/>
    <property type="match status" value="1"/>
</dbReference>
<evidence type="ECO:0000256" key="5">
    <source>
        <dbReference type="PROSITE-ProRule" id="PRU00284"/>
    </source>
</evidence>
<dbReference type="GO" id="GO:0006935">
    <property type="term" value="P:chemotaxis"/>
    <property type="evidence" value="ECO:0007669"/>
    <property type="project" value="InterPro"/>
</dbReference>
<feature type="domain" description="Methyl-accepting transducer" evidence="8">
    <location>
        <begin position="503"/>
        <end position="732"/>
    </location>
</feature>
<evidence type="ECO:0000256" key="4">
    <source>
        <dbReference type="ARBA" id="ARBA00029447"/>
    </source>
</evidence>
<dbReference type="PROSITE" id="PS50192">
    <property type="entry name" value="T_SNARE"/>
    <property type="match status" value="1"/>
</dbReference>
<dbReference type="InterPro" id="IPR003660">
    <property type="entry name" value="HAMP_dom"/>
</dbReference>
<feature type="domain" description="HAMP" evidence="10">
    <location>
        <begin position="387"/>
        <end position="440"/>
    </location>
</feature>
<organism evidence="11 12">
    <name type="scientific">Paremcibacter congregatus</name>
    <dbReference type="NCBI Taxonomy" id="2043170"/>
    <lineage>
        <taxon>Bacteria</taxon>
        <taxon>Pseudomonadati</taxon>
        <taxon>Pseudomonadota</taxon>
        <taxon>Alphaproteobacteria</taxon>
        <taxon>Emcibacterales</taxon>
        <taxon>Emcibacteraceae</taxon>
        <taxon>Paremcibacter</taxon>
    </lineage>
</organism>
<dbReference type="PANTHER" id="PTHR32089">
    <property type="entry name" value="METHYL-ACCEPTING CHEMOTAXIS PROTEIN MCPB"/>
    <property type="match status" value="1"/>
</dbReference>
<evidence type="ECO:0000256" key="2">
    <source>
        <dbReference type="ARBA" id="ARBA00022519"/>
    </source>
</evidence>
<accession>A0A2G4YVC5</accession>
<dbReference type="AlphaFoldDB" id="A0A2G4YVC5"/>
<dbReference type="InterPro" id="IPR000727">
    <property type="entry name" value="T_SNARE_dom"/>
</dbReference>
<name>A0A2G4YVC5_9PROT</name>
<sequence>MSQQKHKIDNAKGAAESVFTIKNSLFGIVAVLVLIVVSFRISSSIEASNHKAEMEMALSINDFSDDLIAAAGHFSIERGVMVIALGSDRKITPEFKKIVDDNRAAGIAAFKKAMDTMKDLEDFSRKAKMEKSIKANFEAYLEAQSQADQASLISFADEQDMEAQADKSSKKGRSGRNFRRAIDTLNEDIQKVRMAVAFEANISNSQIILYSQLKDTLAVMMEYSDREWAGIGASIPTRRPISKNMLANMSSYIGRVNSAWDMVNALLESSVIDPNLKTYSKKVNVEFFENYRDLKDEVYYASDTAAASQEENLESVEANYPVDASDWVKQATAATKTIQDLSKAVGVSARKAADQSASDANGELVTGIVVLIIALGIGGGAFWMVAMRIARPLGRLGDSMSEIAHGNLESDIEGTDRKDEIGLMARALQMFKEAAIEKVRLEAEQNEAEEERRLQKEKEQEAKREAEERERQREEDNARKAREERRAEMLALADGFEASVMEIVNNVSTASGEMESAAQKMSSVAEETTQQATNVTAASEQTSANIQTVASAAEELSASVKEISGQVAQSNRFSANAVLETDKATGEIQGLVEAAQKIGDVINLINDIANQTNLLALNATIEAARAGEAGKGFAVVASEVKNLASQTATATDDITTQVGSMQAATEKAVKAIDGIQSVIKRIDDTSVSISSAVEEQDASTHEIARNVSEVSAGTQEVTSNIHVMNDGAKSTGVAAQGVLKSAQNMSLQSAELRTQLEQFLNKIRAS</sequence>
<keyword evidence="7" id="KW-0472">Membrane</keyword>
<evidence type="ECO:0000259" key="8">
    <source>
        <dbReference type="PROSITE" id="PS50111"/>
    </source>
</evidence>
<protein>
    <recommendedName>
        <fullName evidence="13">Methyl-accepting chemotaxis protein</fullName>
    </recommendedName>
</protein>